<accession>A0A5C7HW08</accession>
<evidence type="ECO:0000313" key="7">
    <source>
        <dbReference type="EMBL" id="TXG60496.1"/>
    </source>
</evidence>
<comment type="caution">
    <text evidence="7">The sequence shown here is derived from an EMBL/GenBank/DDBJ whole genome shotgun (WGS) entry which is preliminary data.</text>
</comment>
<organism evidence="7 8">
    <name type="scientific">Acer yangbiense</name>
    <dbReference type="NCBI Taxonomy" id="1000413"/>
    <lineage>
        <taxon>Eukaryota</taxon>
        <taxon>Viridiplantae</taxon>
        <taxon>Streptophyta</taxon>
        <taxon>Embryophyta</taxon>
        <taxon>Tracheophyta</taxon>
        <taxon>Spermatophyta</taxon>
        <taxon>Magnoliopsida</taxon>
        <taxon>eudicotyledons</taxon>
        <taxon>Gunneridae</taxon>
        <taxon>Pentapetalae</taxon>
        <taxon>rosids</taxon>
        <taxon>malvids</taxon>
        <taxon>Sapindales</taxon>
        <taxon>Sapindaceae</taxon>
        <taxon>Hippocastanoideae</taxon>
        <taxon>Acereae</taxon>
        <taxon>Acer</taxon>
    </lineage>
</organism>
<evidence type="ECO:0000256" key="3">
    <source>
        <dbReference type="ARBA" id="ARBA00022833"/>
    </source>
</evidence>
<evidence type="ECO:0000256" key="5">
    <source>
        <dbReference type="SAM" id="MobiDB-lite"/>
    </source>
</evidence>
<proteinExistence type="predicted"/>
<keyword evidence="3" id="KW-0862">Zinc</keyword>
<dbReference type="PANTHER" id="PTHR31973:SF197">
    <property type="entry name" value="SWIM-TYPE DOMAIN-CONTAINING PROTEIN"/>
    <property type="match status" value="1"/>
</dbReference>
<dbReference type="Pfam" id="PF04434">
    <property type="entry name" value="SWIM"/>
    <property type="match status" value="1"/>
</dbReference>
<dbReference type="PANTHER" id="PTHR31973">
    <property type="entry name" value="POLYPROTEIN, PUTATIVE-RELATED"/>
    <property type="match status" value="1"/>
</dbReference>
<dbReference type="InterPro" id="IPR007527">
    <property type="entry name" value="Znf_SWIM"/>
</dbReference>
<evidence type="ECO:0000259" key="6">
    <source>
        <dbReference type="PROSITE" id="PS50966"/>
    </source>
</evidence>
<keyword evidence="2 4" id="KW-0863">Zinc-finger</keyword>
<keyword evidence="8" id="KW-1185">Reference proteome</keyword>
<evidence type="ECO:0000256" key="1">
    <source>
        <dbReference type="ARBA" id="ARBA00022723"/>
    </source>
</evidence>
<dbReference type="InterPro" id="IPR006564">
    <property type="entry name" value="Znf_PMZ"/>
</dbReference>
<name>A0A5C7HW08_9ROSI</name>
<dbReference type="GO" id="GO:0008270">
    <property type="term" value="F:zinc ion binding"/>
    <property type="evidence" value="ECO:0007669"/>
    <property type="project" value="UniProtKB-KW"/>
</dbReference>
<protein>
    <recommendedName>
        <fullName evidence="6">SWIM-type domain-containing protein</fullName>
    </recommendedName>
</protein>
<feature type="compositionally biased region" description="Acidic residues" evidence="5">
    <location>
        <begin position="53"/>
        <end position="73"/>
    </location>
</feature>
<dbReference type="EMBL" id="VAHF01000006">
    <property type="protein sequence ID" value="TXG60496.1"/>
    <property type="molecule type" value="Genomic_DNA"/>
</dbReference>
<reference evidence="8" key="1">
    <citation type="journal article" date="2019" name="Gigascience">
        <title>De novo genome assembly of the endangered Acer yangbiense, a plant species with extremely small populations endemic to Yunnan Province, China.</title>
        <authorList>
            <person name="Yang J."/>
            <person name="Wariss H.M."/>
            <person name="Tao L."/>
            <person name="Zhang R."/>
            <person name="Yun Q."/>
            <person name="Hollingsworth P."/>
            <person name="Dao Z."/>
            <person name="Luo G."/>
            <person name="Guo H."/>
            <person name="Ma Y."/>
            <person name="Sun W."/>
        </authorList>
    </citation>
    <scope>NUCLEOTIDE SEQUENCE [LARGE SCALE GENOMIC DNA]</scope>
    <source>
        <strain evidence="8">cv. Malutang</strain>
    </source>
</reference>
<feature type="region of interest" description="Disordered" evidence="5">
    <location>
        <begin position="51"/>
        <end position="86"/>
    </location>
</feature>
<keyword evidence="1" id="KW-0479">Metal-binding</keyword>
<gene>
    <name evidence="7" type="ORF">EZV62_015069</name>
</gene>
<dbReference type="AlphaFoldDB" id="A0A5C7HW08"/>
<dbReference type="PROSITE" id="PS50966">
    <property type="entry name" value="ZF_SWIM"/>
    <property type="match status" value="1"/>
</dbReference>
<evidence type="ECO:0000313" key="8">
    <source>
        <dbReference type="Proteomes" id="UP000323000"/>
    </source>
</evidence>
<dbReference type="OrthoDB" id="1299179at2759"/>
<dbReference type="Proteomes" id="UP000323000">
    <property type="component" value="Chromosome 6"/>
</dbReference>
<sequence length="345" mass="39528">MKCQTKIALFGYTYLGVVREFRPNEEPEVLDQQGDYQALGWCDFEAEILNYDGDSEKDDDKDVEDVEDGEYSEEESRQANEGQNMQYDKVPVFEEESIDGDDDIINECMDLFEGYQSKSDDEYFSDSKLEPEQVRIAKLMKGITFKKMMGGEIKFEVGQTFDNAEQMREVFRKIYNNKEAKVKWIASKFENLVRRNPSICVKVISNLLREKYKVSVDIQRLYKAKKRALEGYCARHAYDQTIRCDHVTNKMTEAFNSMLGPNEGYVVKLSEYSCQCGSWQVSGIPCRHAMAAISHHYGKATVKDKLLNLINPPLMAIVELDDVSMIVLDALDLCCLCLIDIVVVG</sequence>
<feature type="domain" description="SWIM-type" evidence="6">
    <location>
        <begin position="265"/>
        <end position="297"/>
    </location>
</feature>
<evidence type="ECO:0000256" key="4">
    <source>
        <dbReference type="PROSITE-ProRule" id="PRU00325"/>
    </source>
</evidence>
<evidence type="ECO:0000256" key="2">
    <source>
        <dbReference type="ARBA" id="ARBA00022771"/>
    </source>
</evidence>
<dbReference type="SMART" id="SM00575">
    <property type="entry name" value="ZnF_PMZ"/>
    <property type="match status" value="1"/>
</dbReference>